<sequence length="306" mass="35394">MAVAWEEYFRLVFSEKAQPKSLEQTGDDSSVLQLILEKKEELAVADLGLQAQKKEYRSTIESVNQRWRELEQKGQELQGSVISYDKFLKEVEARRAARKAIEERKITGNLDAELRQLRTQLKELRLQRARLQRKVQRLEPCARILKRALEKRPVFEEVSDLVARFETLVSTKAALKLAEQKRLVEMESTRAQLLSLQSEKQDEMLNLNQQRTQLVEQLEAARKHRQQWESKWTEILNSASEKTLLLGCARMAVLNLYHLVRLQQGRRQTLDVKDVEGQLEEVKRFIMSISATLANLALAQPTATAS</sequence>
<dbReference type="GeneTree" id="ENSGT00940000153110"/>
<evidence type="ECO:0000313" key="6">
    <source>
        <dbReference type="Ensembl" id="ENSMSIP00000034963.1"/>
    </source>
</evidence>
<evidence type="ECO:0000313" key="7">
    <source>
        <dbReference type="Proteomes" id="UP000694415"/>
    </source>
</evidence>
<keyword evidence="7" id="KW-1185">Reference proteome</keyword>
<evidence type="ECO:0000256" key="1">
    <source>
        <dbReference type="ARBA" id="ARBA00004138"/>
    </source>
</evidence>
<dbReference type="PANTHER" id="PTHR21683:SF9">
    <property type="entry name" value="CILIA- AND FLAGELLA-ASSOCIATED PROTEIN 73"/>
    <property type="match status" value="1"/>
</dbReference>
<dbReference type="AlphaFoldDB" id="A0A8C6IBS9"/>
<proteinExistence type="predicted"/>
<reference evidence="6" key="2">
    <citation type="submission" date="2025-09" db="UniProtKB">
        <authorList>
            <consortium name="Ensembl"/>
        </authorList>
    </citation>
    <scope>IDENTIFICATION</scope>
</reference>
<comment type="subcellular location">
    <subcellularLocation>
        <location evidence="1">Cell projection</location>
        <location evidence="1">Cilium</location>
    </subcellularLocation>
</comment>
<dbReference type="GO" id="GO:0005856">
    <property type="term" value="C:cytoskeleton"/>
    <property type="evidence" value="ECO:0007669"/>
    <property type="project" value="UniProtKB-ARBA"/>
</dbReference>
<reference evidence="6" key="1">
    <citation type="submission" date="2025-08" db="UniProtKB">
        <authorList>
            <consortium name="Ensembl"/>
        </authorList>
    </citation>
    <scope>IDENTIFICATION</scope>
</reference>
<organism evidence="6 7">
    <name type="scientific">Mus spicilegus</name>
    <name type="common">Mound-building mouse</name>
    <dbReference type="NCBI Taxonomy" id="10103"/>
    <lineage>
        <taxon>Eukaryota</taxon>
        <taxon>Metazoa</taxon>
        <taxon>Chordata</taxon>
        <taxon>Craniata</taxon>
        <taxon>Vertebrata</taxon>
        <taxon>Euteleostomi</taxon>
        <taxon>Mammalia</taxon>
        <taxon>Eutheria</taxon>
        <taxon>Euarchontoglires</taxon>
        <taxon>Glires</taxon>
        <taxon>Rodentia</taxon>
        <taxon>Myomorpha</taxon>
        <taxon>Muroidea</taxon>
        <taxon>Muridae</taxon>
        <taxon>Murinae</taxon>
        <taxon>Mus</taxon>
        <taxon>Mus</taxon>
    </lineage>
</organism>
<dbReference type="PANTHER" id="PTHR21683">
    <property type="entry name" value="COILED-COIL DOMAIN-CONTAINING PROTEIN 42 LIKE-2-LIKE-RELATED"/>
    <property type="match status" value="1"/>
</dbReference>
<name>A0A8C6IBS9_MUSSI</name>
<evidence type="ECO:0000256" key="4">
    <source>
        <dbReference type="SAM" id="Coils"/>
    </source>
</evidence>
<dbReference type="Ensembl" id="ENSMSIT00000044073.1">
    <property type="protein sequence ID" value="ENSMSIP00000034963.1"/>
    <property type="gene ID" value="ENSMSIG00000029157.1"/>
</dbReference>
<keyword evidence="3" id="KW-0969">Cilium</keyword>
<dbReference type="Proteomes" id="UP000694415">
    <property type="component" value="Unplaced"/>
</dbReference>
<evidence type="ECO:0000256" key="3">
    <source>
        <dbReference type="ARBA" id="ARBA00023069"/>
    </source>
</evidence>
<feature type="coiled-coil region" evidence="4">
    <location>
        <begin position="197"/>
        <end position="231"/>
    </location>
</feature>
<keyword evidence="3" id="KW-0966">Cell projection</keyword>
<protein>
    <submittedName>
        <fullName evidence="6">Cilia and flagella associated protein 73</fullName>
    </submittedName>
</protein>
<evidence type="ECO:0000259" key="5">
    <source>
        <dbReference type="Pfam" id="PF13863"/>
    </source>
</evidence>
<dbReference type="Pfam" id="PF13863">
    <property type="entry name" value="DUF4200"/>
    <property type="match status" value="1"/>
</dbReference>
<feature type="domain" description="DUF4200" evidence="5">
    <location>
        <begin position="36"/>
        <end position="151"/>
    </location>
</feature>
<dbReference type="InterPro" id="IPR051147">
    <property type="entry name" value="CFAP_domain-containing"/>
</dbReference>
<dbReference type="InterPro" id="IPR025252">
    <property type="entry name" value="DUF4200"/>
</dbReference>
<evidence type="ECO:0000256" key="2">
    <source>
        <dbReference type="ARBA" id="ARBA00023054"/>
    </source>
</evidence>
<dbReference type="GO" id="GO:0005929">
    <property type="term" value="C:cilium"/>
    <property type="evidence" value="ECO:0007669"/>
    <property type="project" value="UniProtKB-SubCell"/>
</dbReference>
<feature type="coiled-coil region" evidence="4">
    <location>
        <begin position="107"/>
        <end position="134"/>
    </location>
</feature>
<keyword evidence="2 4" id="KW-0175">Coiled coil</keyword>
<accession>A0A8C6IBS9</accession>